<evidence type="ECO:0000313" key="1">
    <source>
        <dbReference type="EMBL" id="EPP34445.1"/>
    </source>
</evidence>
<dbReference type="HOGENOM" id="CLU_3249149_0_0_0"/>
<dbReference type="Proteomes" id="UP000016200">
    <property type="component" value="Unassembled WGS sequence"/>
</dbReference>
<accession>S7KJ47</accession>
<sequence length="42" mass="5253">MRDEIFSKTTKKRNDFLPRPRSFRKKYAFTRSRRTLLILHIK</sequence>
<reference evidence="1 2" key="1">
    <citation type="submission" date="2013-04" db="EMBL/GenBank/DDBJ databases">
        <title>Genome sequence of Chlamydia psittaci 10-1398/11.</title>
        <authorList>
            <person name="Huot-Creasy H."/>
            <person name="McCracken C.L."/>
            <person name="Humphries M."/>
            <person name="Sachse K."/>
            <person name="Laroucau K."/>
            <person name="Bavoil P."/>
            <person name="Myers G.S."/>
        </authorList>
    </citation>
    <scope>NUCLEOTIDE SEQUENCE [LARGE SCALE GENOMIC DNA]</scope>
    <source>
        <strain evidence="1 2">10_1398_11</strain>
    </source>
</reference>
<gene>
    <name evidence="1" type="ORF">CP10139811_0555</name>
</gene>
<organism evidence="1 2">
    <name type="scientific">Chlamydia ibidis</name>
    <dbReference type="NCBI Taxonomy" id="1405396"/>
    <lineage>
        <taxon>Bacteria</taxon>
        <taxon>Pseudomonadati</taxon>
        <taxon>Chlamydiota</taxon>
        <taxon>Chlamydiia</taxon>
        <taxon>Chlamydiales</taxon>
        <taxon>Chlamydiaceae</taxon>
        <taxon>Chlamydia/Chlamydophila group</taxon>
        <taxon>Chlamydia</taxon>
    </lineage>
</organism>
<dbReference type="EMBL" id="ATNB01000159">
    <property type="protein sequence ID" value="EPP34445.1"/>
    <property type="molecule type" value="Genomic_DNA"/>
</dbReference>
<name>S7KJ47_9CHLA</name>
<dbReference type="AlphaFoldDB" id="S7KJ47"/>
<proteinExistence type="predicted"/>
<comment type="caution">
    <text evidence="1">The sequence shown here is derived from an EMBL/GenBank/DDBJ whole genome shotgun (WGS) entry which is preliminary data.</text>
</comment>
<protein>
    <submittedName>
        <fullName evidence="1">Uncharacterized protein</fullName>
    </submittedName>
</protein>
<evidence type="ECO:0000313" key="2">
    <source>
        <dbReference type="Proteomes" id="UP000016200"/>
    </source>
</evidence>